<keyword evidence="7" id="KW-1185">Reference proteome</keyword>
<dbReference type="SUPFAM" id="SSF53850">
    <property type="entry name" value="Periplasmic binding protein-like II"/>
    <property type="match status" value="1"/>
</dbReference>
<evidence type="ECO:0000256" key="4">
    <source>
        <dbReference type="ARBA" id="ARBA00023163"/>
    </source>
</evidence>
<evidence type="ECO:0000256" key="3">
    <source>
        <dbReference type="ARBA" id="ARBA00023125"/>
    </source>
</evidence>
<dbReference type="FunFam" id="1.10.10.10:FF:000001">
    <property type="entry name" value="LysR family transcriptional regulator"/>
    <property type="match status" value="1"/>
</dbReference>
<keyword evidence="2" id="KW-0805">Transcription regulation</keyword>
<dbReference type="PRINTS" id="PR00039">
    <property type="entry name" value="HTHLYSR"/>
</dbReference>
<dbReference type="Proteomes" id="UP000308508">
    <property type="component" value="Unassembled WGS sequence"/>
</dbReference>
<dbReference type="Gene3D" id="1.10.10.10">
    <property type="entry name" value="Winged helix-like DNA-binding domain superfamily/Winged helix DNA-binding domain"/>
    <property type="match status" value="1"/>
</dbReference>
<dbReference type="InterPro" id="IPR005119">
    <property type="entry name" value="LysR_subst-bd"/>
</dbReference>
<dbReference type="GO" id="GO:0003700">
    <property type="term" value="F:DNA-binding transcription factor activity"/>
    <property type="evidence" value="ECO:0007669"/>
    <property type="project" value="InterPro"/>
</dbReference>
<organism evidence="6 7">
    <name type="scientific">Thermomonas fusca</name>
    <dbReference type="NCBI Taxonomy" id="215690"/>
    <lineage>
        <taxon>Bacteria</taxon>
        <taxon>Pseudomonadati</taxon>
        <taxon>Pseudomonadota</taxon>
        <taxon>Gammaproteobacteria</taxon>
        <taxon>Lysobacterales</taxon>
        <taxon>Lysobacteraceae</taxon>
        <taxon>Thermomonas</taxon>
    </lineage>
</organism>
<dbReference type="InterPro" id="IPR000847">
    <property type="entry name" value="LysR_HTH_N"/>
</dbReference>
<dbReference type="EMBL" id="SROY01000001">
    <property type="protein sequence ID" value="TLX22797.1"/>
    <property type="molecule type" value="Genomic_DNA"/>
</dbReference>
<sequence length="313" mass="34280">MRRQSDVFVLGAIELFCIAAEAGSFTAAAKHAGVTPAAVSRAMAKLEQRLGVRLFARTTRKVRLTDAGQVYFAKCKPALAQLTEAEREVSGQQLLPAGTVRISVPTPIGHHLLLPLLTRFRVQYPQVRMDVHLSNRNVDFSSEEFDLAIRGRDQPDSGLVVRKLLDAPLCVVAAPDYLARHGTPRKLDDLAAHDCIQFLLPRTGLPVPWRFRTDDGEVELATEGGLHCAEDLLGTATLARAGGGLLQTYRFIVDADLRQGVLEEVLPQHAGCTRPFSLVYPGARHMPLRVRLLIDFLVAAVDRPATRFGIGNP</sequence>
<evidence type="ECO:0000259" key="5">
    <source>
        <dbReference type="PROSITE" id="PS50931"/>
    </source>
</evidence>
<dbReference type="InterPro" id="IPR058163">
    <property type="entry name" value="LysR-type_TF_proteobact-type"/>
</dbReference>
<keyword evidence="4" id="KW-0804">Transcription</keyword>
<dbReference type="GO" id="GO:0003677">
    <property type="term" value="F:DNA binding"/>
    <property type="evidence" value="ECO:0007669"/>
    <property type="project" value="UniProtKB-KW"/>
</dbReference>
<dbReference type="RefSeq" id="WP_138347017.1">
    <property type="nucleotide sequence ID" value="NZ_SROY01000001.1"/>
</dbReference>
<protein>
    <submittedName>
        <fullName evidence="6">LysR family transcriptional regulator</fullName>
    </submittedName>
</protein>
<reference evidence="6 7" key="1">
    <citation type="submission" date="2019-04" db="EMBL/GenBank/DDBJ databases">
        <authorList>
            <person name="Grouzdev D.S."/>
            <person name="Nazina T.N."/>
        </authorList>
    </citation>
    <scope>NUCLEOTIDE SEQUENCE [LARGE SCALE GENOMIC DNA]</scope>
    <source>
        <strain evidence="6 7">SHC 3-19</strain>
    </source>
</reference>
<dbReference type="PANTHER" id="PTHR30537:SF5">
    <property type="entry name" value="HTH-TYPE TRANSCRIPTIONAL ACTIVATOR TTDR-RELATED"/>
    <property type="match status" value="1"/>
</dbReference>
<evidence type="ECO:0000313" key="6">
    <source>
        <dbReference type="EMBL" id="TLX22797.1"/>
    </source>
</evidence>
<evidence type="ECO:0000313" key="7">
    <source>
        <dbReference type="Proteomes" id="UP000308508"/>
    </source>
</evidence>
<feature type="domain" description="HTH lysR-type" evidence="5">
    <location>
        <begin position="8"/>
        <end position="65"/>
    </location>
</feature>
<comment type="caution">
    <text evidence="6">The sequence shown here is derived from an EMBL/GenBank/DDBJ whole genome shotgun (WGS) entry which is preliminary data.</text>
</comment>
<gene>
    <name evidence="6" type="ORF">E5S66_01865</name>
</gene>
<dbReference type="Pfam" id="PF03466">
    <property type="entry name" value="LysR_substrate"/>
    <property type="match status" value="1"/>
</dbReference>
<dbReference type="CDD" id="cd08422">
    <property type="entry name" value="PBP2_CrgA_like"/>
    <property type="match status" value="1"/>
</dbReference>
<comment type="similarity">
    <text evidence="1">Belongs to the LysR transcriptional regulatory family.</text>
</comment>
<name>A0A5R9PIB6_9GAMM</name>
<dbReference type="PROSITE" id="PS50931">
    <property type="entry name" value="HTH_LYSR"/>
    <property type="match status" value="1"/>
</dbReference>
<dbReference type="Pfam" id="PF00126">
    <property type="entry name" value="HTH_1"/>
    <property type="match status" value="1"/>
</dbReference>
<dbReference type="Gene3D" id="3.40.190.290">
    <property type="match status" value="1"/>
</dbReference>
<dbReference type="AlphaFoldDB" id="A0A5R9PIB6"/>
<evidence type="ECO:0000256" key="1">
    <source>
        <dbReference type="ARBA" id="ARBA00009437"/>
    </source>
</evidence>
<evidence type="ECO:0000256" key="2">
    <source>
        <dbReference type="ARBA" id="ARBA00023015"/>
    </source>
</evidence>
<keyword evidence="3" id="KW-0238">DNA-binding</keyword>
<dbReference type="PANTHER" id="PTHR30537">
    <property type="entry name" value="HTH-TYPE TRANSCRIPTIONAL REGULATOR"/>
    <property type="match status" value="1"/>
</dbReference>
<dbReference type="InterPro" id="IPR036390">
    <property type="entry name" value="WH_DNA-bd_sf"/>
</dbReference>
<proteinExistence type="inferred from homology"/>
<accession>A0A5R9PIB6</accession>
<dbReference type="SUPFAM" id="SSF46785">
    <property type="entry name" value="Winged helix' DNA-binding domain"/>
    <property type="match status" value="1"/>
</dbReference>
<dbReference type="InterPro" id="IPR036388">
    <property type="entry name" value="WH-like_DNA-bd_sf"/>
</dbReference>